<sequence length="1255" mass="124994">MRVAWAPGVTLLQIDQRGLGEAEIVLALNGTYRLVETAPGSRILQLAEPLNLSGGAGADTLTGGAGDDRLIGLGGNDTLAGGDGEDVLKGGDGEDLIIGGAGADILLGGAAKDTYRYLAAEELQGDILQDFSASDVIDLTPLTFLRYIGDAAFSGTPGEMRNQDKRLLLDLDGDGVAEISAWVSGTDMLAETSAGSRRLVRVAPVSLAGTDGADRLGGTASGDLLDGGLGDDRLNGLGGNDRLLGGGGNDTLDGGTGNDTLGGGSGDDTLDGGDGDDTLDGGTGNDILAGGMGADTLRGGAGQDVFRYASAAELAGDAIRDMAADDRIDLAALAGFAFIGGAELSGTRGEIRFGDGMLWIDADGDGVAETGAVVATGGVALEETAPGSRLLQLALDRTLQGTAGNDTLDGGAGNDTLEGGAGNDTLRGGAGHDRLSGGAGNDTLEGGAGNDTLEGGAGIDIFVITPQAGAADIITDLSSSDLIRIIDLGYPAWIAEAPFSGLRPEARHQRSGNDTLLQIDADGDGVAEQSVLLRGAGALQETAPGSGLLRLAPVVNWRGGDTANIGVGGAGHDTLYGEGGNDTLAGRGGNDLLDGGAGNDILRGEGGDDILIGGAGSDVLQPGTGRDVISGGENADAIRYRATDEIGLREDRITDFELGDQLDLSALGGLSLSESGLTRVAGQMAVLWENGQSVLAIDMDGDGAADLALLLDGLMALEETRSGSNVLVRVPDLTLQGTAADDTLAGRGGRDLLLGLEGHDRLDGGAGDDTLRGGAGQDQLLGGSGDDLLQGDEGDDLLEGGTGADTLRGGDGADILTGGLGADTLTGGAGADTFLFRGAAELAGDLVTDLQAEDVLDLSALGARFIGSEAFQAGGGAQLRVTVSAQSWVTVDLDGDGLGDATLAIGAATWLEETASGSGLLRRVPDLQLTGGGGADSLAGREGDDRLSGLGGDDTLAGGRGQDTLLGGDGADTLDGGLGGDTLTGGAGNDNFAWSAAELAGGFTDTITDFAVGDRIDLSALQGRFIGADAFAAIGEPEFRQSGAQLLVDRDGDGFTDGLIQVTGLDGLLEEVLPGSGLLELPPALALTGGAAADILSGRGNHDTLSGLEGDDTLRGGGGNDTLLGGAGNDTLLGGAGNDWLTGGAGADTLTGGAGNDRFIFAGGDAGPGAARDTVTDFSAAAYTDQLDLSGIDANADLAGDQAFVLRMEAGFTAAGQLYLQGGVLYGNTDGDTEAEFEIALPGIETLFTWHFWAL</sequence>
<feature type="compositionally biased region" description="Acidic residues" evidence="9">
    <location>
        <begin position="268"/>
        <end position="279"/>
    </location>
</feature>
<evidence type="ECO:0000256" key="7">
    <source>
        <dbReference type="ARBA" id="ARBA00023026"/>
    </source>
</evidence>
<organism evidence="11 12">
    <name type="scientific">Teichococcus aestuarii</name>
    <dbReference type="NCBI Taxonomy" id="568898"/>
    <lineage>
        <taxon>Bacteria</taxon>
        <taxon>Pseudomonadati</taxon>
        <taxon>Pseudomonadota</taxon>
        <taxon>Alphaproteobacteria</taxon>
        <taxon>Acetobacterales</taxon>
        <taxon>Roseomonadaceae</taxon>
        <taxon>Roseomonas</taxon>
    </lineage>
</organism>
<evidence type="ECO:0000259" key="10">
    <source>
        <dbReference type="Pfam" id="PF08548"/>
    </source>
</evidence>
<keyword evidence="6" id="KW-0677">Repeat</keyword>
<dbReference type="Gene3D" id="2.150.10.10">
    <property type="entry name" value="Serralysin-like metalloprotease, C-terminal"/>
    <property type="match status" value="9"/>
</dbReference>
<dbReference type="InterPro" id="IPR001343">
    <property type="entry name" value="Hemolysn_Ca-bd"/>
</dbReference>
<dbReference type="InterPro" id="IPR050557">
    <property type="entry name" value="RTX_toxin/Mannuronan_C5-epim"/>
</dbReference>
<protein>
    <recommendedName>
        <fullName evidence="10">Peptidase M10 serralysin C-terminal domain-containing protein</fullName>
    </recommendedName>
</protein>
<dbReference type="EMBL" id="PDOA01000002">
    <property type="protein sequence ID" value="PWC29894.1"/>
    <property type="molecule type" value="Genomic_DNA"/>
</dbReference>
<dbReference type="PANTHER" id="PTHR38340:SF1">
    <property type="entry name" value="S-LAYER PROTEIN"/>
    <property type="match status" value="1"/>
</dbReference>
<dbReference type="GO" id="GO:0005615">
    <property type="term" value="C:extracellular space"/>
    <property type="evidence" value="ECO:0007669"/>
    <property type="project" value="InterPro"/>
</dbReference>
<dbReference type="Pfam" id="PF08548">
    <property type="entry name" value="Peptidase_M10_C"/>
    <property type="match status" value="1"/>
</dbReference>
<dbReference type="Proteomes" id="UP000245048">
    <property type="component" value="Unassembled WGS sequence"/>
</dbReference>
<accession>A0A2U1V7N1</accession>
<dbReference type="PRINTS" id="PR01488">
    <property type="entry name" value="RTXTOXINA"/>
</dbReference>
<dbReference type="SUPFAM" id="SSF51120">
    <property type="entry name" value="beta-Roll"/>
    <property type="match status" value="8"/>
</dbReference>
<comment type="caution">
    <text evidence="11">The sequence shown here is derived from an EMBL/GenBank/DDBJ whole genome shotgun (WGS) entry which is preliminary data.</text>
</comment>
<gene>
    <name evidence="11" type="ORF">CR165_03195</name>
</gene>
<dbReference type="GO" id="GO:0016020">
    <property type="term" value="C:membrane"/>
    <property type="evidence" value="ECO:0007669"/>
    <property type="project" value="UniProtKB-SubCell"/>
</dbReference>
<proteinExistence type="predicted"/>
<dbReference type="PROSITE" id="PS00330">
    <property type="entry name" value="HEMOLYSIN_CALCIUM"/>
    <property type="match status" value="22"/>
</dbReference>
<comment type="cofactor">
    <cofactor evidence="1">
        <name>Ca(2+)</name>
        <dbReference type="ChEBI" id="CHEBI:29108"/>
    </cofactor>
</comment>
<evidence type="ECO:0000256" key="8">
    <source>
        <dbReference type="ARBA" id="ARBA00023136"/>
    </source>
</evidence>
<name>A0A2U1V7N1_9PROT</name>
<dbReference type="GO" id="GO:0005509">
    <property type="term" value="F:calcium ion binding"/>
    <property type="evidence" value="ECO:0007669"/>
    <property type="project" value="InterPro"/>
</dbReference>
<dbReference type="AlphaFoldDB" id="A0A2U1V7N1"/>
<evidence type="ECO:0000313" key="12">
    <source>
        <dbReference type="Proteomes" id="UP000245048"/>
    </source>
</evidence>
<dbReference type="InterPro" id="IPR011049">
    <property type="entry name" value="Serralysin-like_metalloprot_C"/>
</dbReference>
<feature type="region of interest" description="Disordered" evidence="9">
    <location>
        <begin position="404"/>
        <end position="449"/>
    </location>
</feature>
<keyword evidence="7" id="KW-0843">Virulence</keyword>
<evidence type="ECO:0000256" key="9">
    <source>
        <dbReference type="SAM" id="MobiDB-lite"/>
    </source>
</evidence>
<evidence type="ECO:0000256" key="3">
    <source>
        <dbReference type="ARBA" id="ARBA00004613"/>
    </source>
</evidence>
<keyword evidence="8" id="KW-0472">Membrane</keyword>
<feature type="domain" description="Peptidase M10 serralysin C-terminal" evidence="10">
    <location>
        <begin position="1124"/>
        <end position="1208"/>
    </location>
</feature>
<evidence type="ECO:0000256" key="6">
    <source>
        <dbReference type="ARBA" id="ARBA00022737"/>
    </source>
</evidence>
<keyword evidence="12" id="KW-1185">Reference proteome</keyword>
<keyword evidence="5" id="KW-0800">Toxin</keyword>
<feature type="compositionally biased region" description="Gly residues" evidence="9">
    <location>
        <begin position="245"/>
        <end position="266"/>
    </location>
</feature>
<evidence type="ECO:0000256" key="5">
    <source>
        <dbReference type="ARBA" id="ARBA00022656"/>
    </source>
</evidence>
<dbReference type="Pfam" id="PF00353">
    <property type="entry name" value="HemolysinCabind"/>
    <property type="match status" value="14"/>
</dbReference>
<keyword evidence="4" id="KW-0964">Secreted</keyword>
<dbReference type="InterPro" id="IPR013858">
    <property type="entry name" value="Peptidase_M10B_C"/>
</dbReference>
<evidence type="ECO:0000256" key="4">
    <source>
        <dbReference type="ARBA" id="ARBA00022525"/>
    </source>
</evidence>
<evidence type="ECO:0000313" key="11">
    <source>
        <dbReference type="EMBL" id="PWC29894.1"/>
    </source>
</evidence>
<feature type="region of interest" description="Disordered" evidence="9">
    <location>
        <begin position="245"/>
        <end position="284"/>
    </location>
</feature>
<dbReference type="PANTHER" id="PTHR38340">
    <property type="entry name" value="S-LAYER PROTEIN"/>
    <property type="match status" value="1"/>
</dbReference>
<reference evidence="12" key="1">
    <citation type="submission" date="2017-10" db="EMBL/GenBank/DDBJ databases">
        <authorList>
            <person name="Toshchakov S.V."/>
            <person name="Goeva M.A."/>
        </authorList>
    </citation>
    <scope>NUCLEOTIDE SEQUENCE [LARGE SCALE GENOMIC DNA]</scope>
    <source>
        <strain evidence="12">JR1/69-1-13</strain>
    </source>
</reference>
<comment type="subcellular location">
    <subcellularLocation>
        <location evidence="2">Membrane</location>
    </subcellularLocation>
    <subcellularLocation>
        <location evidence="3">Secreted</location>
    </subcellularLocation>
</comment>
<dbReference type="PRINTS" id="PR00313">
    <property type="entry name" value="CABNDNGRPT"/>
</dbReference>
<dbReference type="InterPro" id="IPR018511">
    <property type="entry name" value="Hemolysin-typ_Ca-bd_CS"/>
</dbReference>
<feature type="region of interest" description="Disordered" evidence="9">
    <location>
        <begin position="932"/>
        <end position="964"/>
    </location>
</feature>
<evidence type="ECO:0000256" key="1">
    <source>
        <dbReference type="ARBA" id="ARBA00001913"/>
    </source>
</evidence>
<dbReference type="InterPro" id="IPR003995">
    <property type="entry name" value="RTX_toxin_determinant-A"/>
</dbReference>
<dbReference type="GO" id="GO:0090729">
    <property type="term" value="F:toxin activity"/>
    <property type="evidence" value="ECO:0007669"/>
    <property type="project" value="UniProtKB-KW"/>
</dbReference>
<evidence type="ECO:0000256" key="2">
    <source>
        <dbReference type="ARBA" id="ARBA00004370"/>
    </source>
</evidence>